<feature type="region of interest" description="Disordered" evidence="1">
    <location>
        <begin position="1"/>
        <end position="60"/>
    </location>
</feature>
<gene>
    <name evidence="2" type="ORF">SCUD_LOCUS2412</name>
</gene>
<reference evidence="2 3" key="2">
    <citation type="submission" date="2018-11" db="EMBL/GenBank/DDBJ databases">
        <authorList>
            <consortium name="Pathogen Informatics"/>
        </authorList>
    </citation>
    <scope>NUCLEOTIDE SEQUENCE [LARGE SCALE GENOMIC DNA]</scope>
    <source>
        <strain evidence="2">Dakar</strain>
        <strain evidence="3">Dakar, Senegal</strain>
    </source>
</reference>
<evidence type="ECO:0000313" key="2">
    <source>
        <dbReference type="EMBL" id="VDO74382.1"/>
    </source>
</evidence>
<proteinExistence type="predicted"/>
<evidence type="ECO:0000313" key="4">
    <source>
        <dbReference type="WBParaSite" id="SCUD_0000241101-mRNA-1"/>
    </source>
</evidence>
<organism evidence="4">
    <name type="scientific">Schistosoma curassoni</name>
    <dbReference type="NCBI Taxonomy" id="6186"/>
    <lineage>
        <taxon>Eukaryota</taxon>
        <taxon>Metazoa</taxon>
        <taxon>Spiralia</taxon>
        <taxon>Lophotrochozoa</taxon>
        <taxon>Platyhelminthes</taxon>
        <taxon>Trematoda</taxon>
        <taxon>Digenea</taxon>
        <taxon>Strigeidida</taxon>
        <taxon>Schistosomatoidea</taxon>
        <taxon>Schistosomatidae</taxon>
        <taxon>Schistosoma</taxon>
    </lineage>
</organism>
<sequence length="91" mass="9984">MPLVNNSNEIEQGGVGDKVEAGGAGDAGVRVSAGKGTEMNEKDTLDDELGAGKRKKKLSGLAVRPQYSTKKQDFQVSFLQRYLFLRWIRVK</sequence>
<feature type="compositionally biased region" description="Polar residues" evidence="1">
    <location>
        <begin position="1"/>
        <end position="10"/>
    </location>
</feature>
<reference evidence="4" key="1">
    <citation type="submission" date="2016-06" db="UniProtKB">
        <authorList>
            <consortium name="WormBaseParasite"/>
        </authorList>
    </citation>
    <scope>IDENTIFICATION</scope>
</reference>
<protein>
    <submittedName>
        <fullName evidence="2 4">Uncharacterized protein</fullName>
    </submittedName>
</protein>
<evidence type="ECO:0000313" key="3">
    <source>
        <dbReference type="Proteomes" id="UP000279833"/>
    </source>
</evidence>
<dbReference type="AlphaFoldDB" id="A0A183JI88"/>
<dbReference type="WBParaSite" id="SCUD_0000241101-mRNA-1">
    <property type="protein sequence ID" value="SCUD_0000241101-mRNA-1"/>
    <property type="gene ID" value="SCUD_0000241101"/>
</dbReference>
<accession>A0A183JI88</accession>
<evidence type="ECO:0000256" key="1">
    <source>
        <dbReference type="SAM" id="MobiDB-lite"/>
    </source>
</evidence>
<name>A0A183JI88_9TREM</name>
<dbReference type="EMBL" id="UZAK01002317">
    <property type="protein sequence ID" value="VDO74382.1"/>
    <property type="molecule type" value="Genomic_DNA"/>
</dbReference>
<dbReference type="STRING" id="6186.A0A183JI88"/>
<dbReference type="Proteomes" id="UP000279833">
    <property type="component" value="Unassembled WGS sequence"/>
</dbReference>
<keyword evidence="3" id="KW-1185">Reference proteome</keyword>